<dbReference type="EMBL" id="CYHE01000024">
    <property type="protein sequence ID" value="CUB00932.1"/>
    <property type="molecule type" value="Genomic_DNA"/>
</dbReference>
<dbReference type="AlphaFoldDB" id="A0A0K6IC86"/>
<name>A0A0K6IC86_9HYPH</name>
<gene>
    <name evidence="1" type="ORF">Ga0061067_1247</name>
</gene>
<evidence type="ECO:0000313" key="1">
    <source>
        <dbReference type="EMBL" id="CUB00932.1"/>
    </source>
</evidence>
<reference evidence="2" key="1">
    <citation type="submission" date="2015-08" db="EMBL/GenBank/DDBJ databases">
        <authorList>
            <person name="Varghese N."/>
        </authorList>
    </citation>
    <scope>NUCLEOTIDE SEQUENCE [LARGE SCALE GENOMIC DNA]</scope>
    <source>
        <strain evidence="2">DSM 23407</strain>
    </source>
</reference>
<organism evidence="1 2">
    <name type="scientific">Pannonibacter indicus</name>
    <dbReference type="NCBI Taxonomy" id="466044"/>
    <lineage>
        <taxon>Bacteria</taxon>
        <taxon>Pseudomonadati</taxon>
        <taxon>Pseudomonadota</taxon>
        <taxon>Alphaproteobacteria</taxon>
        <taxon>Hyphomicrobiales</taxon>
        <taxon>Stappiaceae</taxon>
        <taxon>Pannonibacter</taxon>
    </lineage>
</organism>
<sequence>MSEIAPLFIGTDDHVILGNRIRECREALMYLLRHSIAGSPHYREAKLSIAALDRLRSELDCHLQETTPRARDPRRLADRVYAGRERLVACLATPAERRRDSFAGWEMDEV</sequence>
<keyword evidence="2" id="KW-1185">Reference proteome</keyword>
<evidence type="ECO:0000313" key="2">
    <source>
        <dbReference type="Proteomes" id="UP000183900"/>
    </source>
</evidence>
<accession>A0A0K6IC86</accession>
<proteinExistence type="predicted"/>
<protein>
    <submittedName>
        <fullName evidence="1">Uncharacterized protein</fullName>
    </submittedName>
</protein>
<dbReference type="OrthoDB" id="7364412at2"/>
<dbReference type="RefSeq" id="WP_055457178.1">
    <property type="nucleotide sequence ID" value="NZ_CYHE01000024.1"/>
</dbReference>
<dbReference type="Proteomes" id="UP000183900">
    <property type="component" value="Unassembled WGS sequence"/>
</dbReference>